<name>A0A447ISW6_9RHOB</name>
<protein>
    <recommendedName>
        <fullName evidence="3">Beta-lactamase</fullName>
    </recommendedName>
</protein>
<dbReference type="Proteomes" id="UP000270743">
    <property type="component" value="Unassembled WGS sequence"/>
</dbReference>
<dbReference type="InterPro" id="IPR011990">
    <property type="entry name" value="TPR-like_helical_dom_sf"/>
</dbReference>
<reference evidence="1 2" key="1">
    <citation type="submission" date="2018-12" db="EMBL/GenBank/DDBJ databases">
        <authorList>
            <person name="Criscuolo A."/>
        </authorList>
    </citation>
    <scope>NUCLEOTIDE SEQUENCE [LARGE SCALE GENOMIC DNA]</scope>
    <source>
        <strain evidence="1">ACIP1116241</strain>
    </source>
</reference>
<dbReference type="EMBL" id="UZWE01000067">
    <property type="protein sequence ID" value="VDS10580.1"/>
    <property type="molecule type" value="Genomic_DNA"/>
</dbReference>
<evidence type="ECO:0000313" key="2">
    <source>
        <dbReference type="Proteomes" id="UP000270743"/>
    </source>
</evidence>
<sequence length="587" mass="62858">MTTEISKGLCDAQDRFGCVLLARGTAVDRAPSLVEASSIFAANLTACQQGIAWICERLSDDMDTVRAARGSGLTGNERYALAGIEAGLCTPGPREPNQRNCKGAYYLYRDFLNYSDAATLDTGRVAQAKAFLSGGCAAGDPPACASLAGMVDFWPDADRRAATARVIALCDARSTQDTICESLAGVLDPTFRESRPVMAARYDRLARSCLSPGEGDAQDCAWALHSYAALDAPDGLATAEAMLREACGPANNKGCPTLAQLYGPEGQVLSGLTIPGRDDPEARLAVLRMGCRGGDEAGSTCDQLADTMGAQGDGEGALHVRGAACDRVISAANDGDLWQCYHAAKQALDQNQRLPDAYRWADYVCRGADVSVSPYGCKLVGNMLTQGLGQPADLAGALSAYQRGCFHPRVATTDGEACLRYGTMLIEIVRSGEAPTEPLAFAHREDGEEPEPPLVLAEASRAFDMGCIDRIAPACAANARLLEEWSSGDLPYDRFTCQVRSAAGEVTSEKPCRGLIFYQTADEMKETREQVGLNVYVWPDSERSVTYIRDGIWRLNEVRTDYPATEGSRRCWHNPISTRSFCAAPAG</sequence>
<dbReference type="Gene3D" id="1.25.40.10">
    <property type="entry name" value="Tetratricopeptide repeat domain"/>
    <property type="match status" value="1"/>
</dbReference>
<proteinExistence type="predicted"/>
<organism evidence="1 2">
    <name type="scientific">Paracoccus haematequi</name>
    <dbReference type="NCBI Taxonomy" id="2491866"/>
    <lineage>
        <taxon>Bacteria</taxon>
        <taxon>Pseudomonadati</taxon>
        <taxon>Pseudomonadota</taxon>
        <taxon>Alphaproteobacteria</taxon>
        <taxon>Rhodobacterales</taxon>
        <taxon>Paracoccaceae</taxon>
        <taxon>Paracoccus</taxon>
    </lineage>
</organism>
<evidence type="ECO:0008006" key="3">
    <source>
        <dbReference type="Google" id="ProtNLM"/>
    </source>
</evidence>
<dbReference type="AlphaFoldDB" id="A0A447ISW6"/>
<accession>A0A447ISW6</accession>
<keyword evidence="2" id="KW-1185">Reference proteome</keyword>
<gene>
    <name evidence="1" type="ORF">PARHAE_03796</name>
</gene>
<evidence type="ECO:0000313" key="1">
    <source>
        <dbReference type="EMBL" id="VDS10580.1"/>
    </source>
</evidence>